<evidence type="ECO:0000313" key="13">
    <source>
        <dbReference type="Proteomes" id="UP000323166"/>
    </source>
</evidence>
<evidence type="ECO:0000256" key="4">
    <source>
        <dbReference type="ARBA" id="ARBA00022741"/>
    </source>
</evidence>
<dbReference type="Gene3D" id="1.10.268.10">
    <property type="entry name" value="Topoisomerase, domain 3"/>
    <property type="match status" value="1"/>
</dbReference>
<evidence type="ECO:0000256" key="9">
    <source>
        <dbReference type="HAMAP-Rule" id="MF_01897"/>
    </source>
</evidence>
<evidence type="ECO:0000256" key="8">
    <source>
        <dbReference type="ARBA" id="ARBA00023235"/>
    </source>
</evidence>
<dbReference type="SUPFAM" id="SSF101904">
    <property type="entry name" value="GyrA/ParC C-terminal domain-like"/>
    <property type="match status" value="1"/>
</dbReference>
<comment type="function">
    <text evidence="9">A type II topoisomerase that negatively supercoils closed circular double-stranded (ds) DNA in an ATP-dependent manner to modulate DNA topology and maintain chromosomes in an underwound state. Negative supercoiling favors strand separation, and DNA replication, transcription, recombination and repair, all of which involve strand separation. Also able to catalyze the interconversion of other topological isomers of dsDNA rings, including catenanes and knotted rings. Type II topoisomerases break and join 2 DNA strands simultaneously in an ATP-dependent manner.</text>
</comment>
<name>A0A5S4ZUE1_9FIRM</name>
<dbReference type="InterPro" id="IPR005743">
    <property type="entry name" value="GyrA"/>
</dbReference>
<dbReference type="GO" id="GO:0006265">
    <property type="term" value="P:DNA topological change"/>
    <property type="evidence" value="ECO:0007669"/>
    <property type="project" value="UniProtKB-UniRule"/>
</dbReference>
<keyword evidence="5 9" id="KW-0067">ATP-binding</keyword>
<protein>
    <recommendedName>
        <fullName evidence="9">DNA gyrase subunit A</fullName>
        <ecNumber evidence="9">5.6.2.2</ecNumber>
    </recommendedName>
</protein>
<comment type="subunit">
    <text evidence="9">Heterotetramer, composed of two GyrA and two GyrB chains. In the heterotetramer, GyrA contains the active site tyrosine that forms a transient covalent intermediate with DNA, while GyrB binds cofactors and catalyzes ATP hydrolysis.</text>
</comment>
<feature type="short sequence motif" description="GyrA-box" evidence="9">
    <location>
        <begin position="524"/>
        <end position="530"/>
    </location>
</feature>
<dbReference type="PROSITE" id="PS52040">
    <property type="entry name" value="TOPO_IIA"/>
    <property type="match status" value="1"/>
</dbReference>
<dbReference type="Pfam" id="PF03989">
    <property type="entry name" value="DNA_gyraseA_C"/>
    <property type="match status" value="6"/>
</dbReference>
<evidence type="ECO:0000256" key="3">
    <source>
        <dbReference type="ARBA" id="ARBA00022490"/>
    </source>
</evidence>
<evidence type="ECO:0000256" key="1">
    <source>
        <dbReference type="ARBA" id="ARBA00000185"/>
    </source>
</evidence>
<dbReference type="GO" id="GO:0034335">
    <property type="term" value="F:DNA negative supercoiling activity"/>
    <property type="evidence" value="ECO:0007669"/>
    <property type="project" value="UniProtKB-ARBA"/>
</dbReference>
<evidence type="ECO:0000259" key="11">
    <source>
        <dbReference type="PROSITE" id="PS52040"/>
    </source>
</evidence>
<dbReference type="InterPro" id="IPR013757">
    <property type="entry name" value="Topo_IIA_A_a_sf"/>
</dbReference>
<dbReference type="EC" id="5.6.2.2" evidence="9"/>
<keyword evidence="6 9" id="KW-0799">Topoisomerase</keyword>
<evidence type="ECO:0000313" key="12">
    <source>
        <dbReference type="EMBL" id="TYO96412.1"/>
    </source>
</evidence>
<keyword evidence="7 9" id="KW-0238">DNA-binding</keyword>
<keyword evidence="8 9" id="KW-0413">Isomerase</keyword>
<dbReference type="PANTHER" id="PTHR43493:SF5">
    <property type="entry name" value="DNA GYRASE SUBUNIT A, CHLOROPLASTIC_MITOCHONDRIAL"/>
    <property type="match status" value="1"/>
</dbReference>
<accession>A0A5S4ZUE1</accession>
<feature type="active site" description="O-(5'-phospho-DNA)-tyrosine intermediate" evidence="9 10">
    <location>
        <position position="122"/>
    </location>
</feature>
<evidence type="ECO:0000256" key="7">
    <source>
        <dbReference type="ARBA" id="ARBA00023125"/>
    </source>
</evidence>
<dbReference type="InterPro" id="IPR006691">
    <property type="entry name" value="GyrA/parC_rep"/>
</dbReference>
<comment type="similarity">
    <text evidence="2 9">Belongs to the type II topoisomerase GyrA/ParC subunit family.</text>
</comment>
<keyword evidence="13" id="KW-1185">Reference proteome</keyword>
<dbReference type="GO" id="GO:0009330">
    <property type="term" value="C:DNA topoisomerase type II (double strand cut, ATP-hydrolyzing) complex"/>
    <property type="evidence" value="ECO:0007669"/>
    <property type="project" value="TreeGrafter"/>
</dbReference>
<organism evidence="12 13">
    <name type="scientific">Desulfallas thermosapovorans DSM 6562</name>
    <dbReference type="NCBI Taxonomy" id="1121431"/>
    <lineage>
        <taxon>Bacteria</taxon>
        <taxon>Bacillati</taxon>
        <taxon>Bacillota</taxon>
        <taxon>Clostridia</taxon>
        <taxon>Eubacteriales</taxon>
        <taxon>Desulfallaceae</taxon>
        <taxon>Desulfallas</taxon>
    </lineage>
</organism>
<dbReference type="SUPFAM" id="SSF56719">
    <property type="entry name" value="Type II DNA topoisomerase"/>
    <property type="match status" value="1"/>
</dbReference>
<evidence type="ECO:0000256" key="2">
    <source>
        <dbReference type="ARBA" id="ARBA00008263"/>
    </source>
</evidence>
<reference evidence="12 13" key="1">
    <citation type="submission" date="2019-07" db="EMBL/GenBank/DDBJ databases">
        <title>Genomic Encyclopedia of Type Strains, Phase I: the one thousand microbial genomes (KMG-I) project.</title>
        <authorList>
            <person name="Kyrpides N."/>
        </authorList>
    </citation>
    <scope>NUCLEOTIDE SEQUENCE [LARGE SCALE GENOMIC DNA]</scope>
    <source>
        <strain evidence="12 13">DSM 6562</strain>
    </source>
</reference>
<dbReference type="FunFam" id="1.10.268.10:FF:000001">
    <property type="entry name" value="DNA gyrase subunit A"/>
    <property type="match status" value="1"/>
</dbReference>
<dbReference type="RefSeq" id="WP_166510928.1">
    <property type="nucleotide sequence ID" value="NZ_VNHM01000004.1"/>
</dbReference>
<keyword evidence="3 9" id="KW-0963">Cytoplasm</keyword>
<feature type="domain" description="Topo IIA-type catalytic" evidence="11">
    <location>
        <begin position="34"/>
        <end position="497"/>
    </location>
</feature>
<dbReference type="NCBIfam" id="NF004043">
    <property type="entry name" value="PRK05560.1"/>
    <property type="match status" value="1"/>
</dbReference>
<dbReference type="CDD" id="cd00187">
    <property type="entry name" value="TOP4c"/>
    <property type="match status" value="1"/>
</dbReference>
<dbReference type="InterPro" id="IPR050220">
    <property type="entry name" value="Type_II_DNA_Topoisomerases"/>
</dbReference>
<dbReference type="Pfam" id="PF00521">
    <property type="entry name" value="DNA_topoisoIV"/>
    <property type="match status" value="1"/>
</dbReference>
<dbReference type="Gene3D" id="2.120.10.90">
    <property type="entry name" value="DNA gyrase/topoisomerase IV, subunit A, C-terminal"/>
    <property type="match status" value="1"/>
</dbReference>
<dbReference type="FunFam" id="3.30.1360.40:FF:000002">
    <property type="entry name" value="DNA gyrase subunit A"/>
    <property type="match status" value="1"/>
</dbReference>
<dbReference type="GO" id="GO:0006261">
    <property type="term" value="P:DNA-templated DNA replication"/>
    <property type="evidence" value="ECO:0007669"/>
    <property type="project" value="UniProtKB-UniRule"/>
</dbReference>
<dbReference type="PANTHER" id="PTHR43493">
    <property type="entry name" value="DNA GYRASE/TOPOISOMERASE SUBUNIT A"/>
    <property type="match status" value="1"/>
</dbReference>
<dbReference type="Gene3D" id="3.30.1360.40">
    <property type="match status" value="1"/>
</dbReference>
<dbReference type="InterPro" id="IPR002205">
    <property type="entry name" value="Topo_IIA_dom_A"/>
</dbReference>
<dbReference type="Proteomes" id="UP000323166">
    <property type="component" value="Unassembled WGS sequence"/>
</dbReference>
<proteinExistence type="inferred from homology"/>
<dbReference type="GO" id="GO:0005524">
    <property type="term" value="F:ATP binding"/>
    <property type="evidence" value="ECO:0007669"/>
    <property type="project" value="UniProtKB-UniRule"/>
</dbReference>
<comment type="caution">
    <text evidence="12">The sequence shown here is derived from an EMBL/GenBank/DDBJ whole genome shotgun (WGS) entry which is preliminary data.</text>
</comment>
<comment type="miscellaneous">
    <text evidence="9">Few gyrases are as efficient as E.coli at forming negative supercoils. Not all organisms have 2 type II topoisomerases; in organisms with a single type II topoisomerase this enzyme also has to decatenate newly replicated chromosomes.</text>
</comment>
<dbReference type="FunFam" id="3.90.199.10:FF:000001">
    <property type="entry name" value="DNA gyrase subunit A"/>
    <property type="match status" value="1"/>
</dbReference>
<dbReference type="NCBIfam" id="NF004044">
    <property type="entry name" value="PRK05561.1"/>
    <property type="match status" value="1"/>
</dbReference>
<comment type="catalytic activity">
    <reaction evidence="1 9 10">
        <text>ATP-dependent breakage, passage and rejoining of double-stranded DNA.</text>
        <dbReference type="EC" id="5.6.2.2"/>
    </reaction>
</comment>
<dbReference type="GO" id="GO:0003677">
    <property type="term" value="F:DNA binding"/>
    <property type="evidence" value="ECO:0007669"/>
    <property type="project" value="UniProtKB-UniRule"/>
</dbReference>
<dbReference type="InterPro" id="IPR013758">
    <property type="entry name" value="Topo_IIA_A/C_ab"/>
</dbReference>
<evidence type="ECO:0000256" key="6">
    <source>
        <dbReference type="ARBA" id="ARBA00023029"/>
    </source>
</evidence>
<dbReference type="GO" id="GO:0005737">
    <property type="term" value="C:cytoplasm"/>
    <property type="evidence" value="ECO:0007669"/>
    <property type="project" value="UniProtKB-SubCell"/>
</dbReference>
<dbReference type="HAMAP" id="MF_01897">
    <property type="entry name" value="GyrA"/>
    <property type="match status" value="1"/>
</dbReference>
<sequence length="808" mass="90923">MPAFTGKVIPIDINEEMKHSYLDYAMSVIVGRALPDVRDGLKPVHRRILYAMHTLGVTPDKPHRKSAYIVGEVMAKYHPHGDAAIYDTLVRMAQDFNLRYPLVDGHGNFGSVDGDSAAAMRYTEARLSKITTELLADIDKETVDFIPNYDESGKEPAILPSRFPNLLVNGSAGIAVGMATNVPPHNLSEVIDGVVTLIDNPDVDINDLMKHIKGPDFPTGAIILGRDGIRSAYKTGRGTIKVRAKTDIEESGKKTSIIVSELPYQVNKARLIEKIAELVKDKKIDGITDLRDESDRDGMRIVIELRKDANPKVILNQLYKHTQMQDTFGVIMLALVNGEPRVLNLKEVLHYYLEHQKEIIIRRTKYNLRKAEDRAHIVEGLRIALANMDEVIKIIRGSKNIDVARTGLMNSFDLSEKQAQAILDMRLHRLTGLEREKLEAEYKELIKKIEYYRSVLADEKKVLAIIKEEITVIKEKYGDERRTVFSNDETEFDDDDLIMEEDVVITITNNGYIKRMPLDTYRSQRRGGRGIHAMGIKEGDFLRHLFIATTHHYFLFFTNKGKVYRLKGYEIPESGRQARGTAIINLIYIDQDEYITTVIPVKDFENDNYLLMSTSRGIIKKTPLNEYIHTKRDGIIALNLDDGDALVNALLTDGTEEIIIGTKNGLAIRFSEEDVRSTGRVTRGVKAITLNDQDKVVSMDLVREDSDLLVVTSKGYGKRTKISEYRTQSRGGKGIINIKCTERNGYVISLQVVKPEDEVLMISAEGIMIRIKADDISLFGRVTQGVLLMKLGEGDHIVAVAKVISGED</sequence>
<dbReference type="NCBIfam" id="TIGR01063">
    <property type="entry name" value="gyrA"/>
    <property type="match status" value="1"/>
</dbReference>
<dbReference type="SMART" id="SM00434">
    <property type="entry name" value="TOP4c"/>
    <property type="match status" value="1"/>
</dbReference>
<keyword evidence="4 9" id="KW-0547">Nucleotide-binding</keyword>
<dbReference type="Gene3D" id="3.90.199.10">
    <property type="entry name" value="Topoisomerase II, domain 5"/>
    <property type="match status" value="1"/>
</dbReference>
<dbReference type="InterPro" id="IPR013760">
    <property type="entry name" value="Topo_IIA-like_dom_sf"/>
</dbReference>
<comment type="subcellular location">
    <subcellularLocation>
        <location evidence="9">Cytoplasm</location>
    </subcellularLocation>
</comment>
<gene>
    <name evidence="9" type="primary">gyrA</name>
    <name evidence="12" type="ORF">LX24_00877</name>
</gene>
<dbReference type="EMBL" id="VNHM01000004">
    <property type="protein sequence ID" value="TYO96412.1"/>
    <property type="molecule type" value="Genomic_DNA"/>
</dbReference>
<dbReference type="AlphaFoldDB" id="A0A5S4ZUE1"/>
<dbReference type="InterPro" id="IPR035516">
    <property type="entry name" value="Gyrase/topoIV_suA_C"/>
</dbReference>
<dbReference type="GO" id="GO:0005694">
    <property type="term" value="C:chromosome"/>
    <property type="evidence" value="ECO:0007669"/>
    <property type="project" value="InterPro"/>
</dbReference>
<evidence type="ECO:0000256" key="10">
    <source>
        <dbReference type="PROSITE-ProRule" id="PRU01384"/>
    </source>
</evidence>
<dbReference type="FunFam" id="2.120.10.90:FF:000004">
    <property type="entry name" value="DNA gyrase subunit A"/>
    <property type="match status" value="1"/>
</dbReference>
<evidence type="ECO:0000256" key="5">
    <source>
        <dbReference type="ARBA" id="ARBA00022840"/>
    </source>
</evidence>